<reference evidence="2 3" key="1">
    <citation type="journal article" date="2019" name="Genome Biol. Evol.">
        <title>Insights into the evolution of the New World diploid cottons (Gossypium, subgenus Houzingenia) based on genome sequencing.</title>
        <authorList>
            <person name="Grover C.E."/>
            <person name="Arick M.A. 2nd"/>
            <person name="Thrash A."/>
            <person name="Conover J.L."/>
            <person name="Sanders W.S."/>
            <person name="Peterson D.G."/>
            <person name="Frelichowski J.E."/>
            <person name="Scheffler J.A."/>
            <person name="Scheffler B.E."/>
            <person name="Wendel J.F."/>
        </authorList>
    </citation>
    <scope>NUCLEOTIDE SEQUENCE [LARGE SCALE GENOMIC DNA]</scope>
    <source>
        <strain evidence="2">5</strain>
        <tissue evidence="2">Leaf</tissue>
    </source>
</reference>
<gene>
    <name evidence="2" type="ORF">Gogos_018236</name>
</gene>
<name>A0A7J9BF07_GOSGO</name>
<dbReference type="PANTHER" id="PTHR31973">
    <property type="entry name" value="POLYPROTEIN, PUTATIVE-RELATED"/>
    <property type="match status" value="1"/>
</dbReference>
<evidence type="ECO:0008006" key="4">
    <source>
        <dbReference type="Google" id="ProtNLM"/>
    </source>
</evidence>
<dbReference type="PANTHER" id="PTHR31973:SF187">
    <property type="entry name" value="MUTATOR TRANSPOSASE MUDRA PROTEIN"/>
    <property type="match status" value="1"/>
</dbReference>
<sequence>MVKSIGEGDVRGVQADGKGVSATGIEVDEYGGVESGGNISLGSTIRGDNYDEVAANEYAGDFVTSDGVDNVAIASSGEEGDGNETKKAGCRPLVGIDGCFLKGPFKSKFLTTLGRDANNQMFPITRVVVEVECTYSWAWFLSLLSTDLGLEVGYGYIIISEQQKIVKCTNEREWEDLCSVLEKKDKDAYDNLMKKSPNMRARAFLGTTCILDIMNMAQMIGKKTSIKSMLPPIERKMPERPKTNRRTAKDEPKKLKPGNLSRKGLLLTCTQCGQHGHSKLSCTNLKQV</sequence>
<dbReference type="OrthoDB" id="1000359at2759"/>
<feature type="compositionally biased region" description="Basic and acidic residues" evidence="1">
    <location>
        <begin position="233"/>
        <end position="254"/>
    </location>
</feature>
<evidence type="ECO:0000313" key="2">
    <source>
        <dbReference type="EMBL" id="MBA0734309.1"/>
    </source>
</evidence>
<keyword evidence="3" id="KW-1185">Reference proteome</keyword>
<evidence type="ECO:0000256" key="1">
    <source>
        <dbReference type="SAM" id="MobiDB-lite"/>
    </source>
</evidence>
<dbReference type="Proteomes" id="UP000593579">
    <property type="component" value="Unassembled WGS sequence"/>
</dbReference>
<dbReference type="EMBL" id="JABEZY010000002">
    <property type="protein sequence ID" value="MBA0734309.1"/>
    <property type="molecule type" value="Genomic_DNA"/>
</dbReference>
<comment type="caution">
    <text evidence="2">The sequence shown here is derived from an EMBL/GenBank/DDBJ whole genome shotgun (WGS) entry which is preliminary data.</text>
</comment>
<accession>A0A7J9BF07</accession>
<feature type="region of interest" description="Disordered" evidence="1">
    <location>
        <begin position="233"/>
        <end position="259"/>
    </location>
</feature>
<dbReference type="AlphaFoldDB" id="A0A7J9BF07"/>
<evidence type="ECO:0000313" key="3">
    <source>
        <dbReference type="Proteomes" id="UP000593579"/>
    </source>
</evidence>
<organism evidence="2 3">
    <name type="scientific">Gossypium gossypioides</name>
    <name type="common">Mexican cotton</name>
    <name type="synonym">Selera gossypioides</name>
    <dbReference type="NCBI Taxonomy" id="34282"/>
    <lineage>
        <taxon>Eukaryota</taxon>
        <taxon>Viridiplantae</taxon>
        <taxon>Streptophyta</taxon>
        <taxon>Embryophyta</taxon>
        <taxon>Tracheophyta</taxon>
        <taxon>Spermatophyta</taxon>
        <taxon>Magnoliopsida</taxon>
        <taxon>eudicotyledons</taxon>
        <taxon>Gunneridae</taxon>
        <taxon>Pentapetalae</taxon>
        <taxon>rosids</taxon>
        <taxon>malvids</taxon>
        <taxon>Malvales</taxon>
        <taxon>Malvaceae</taxon>
        <taxon>Malvoideae</taxon>
        <taxon>Gossypium</taxon>
    </lineage>
</organism>
<proteinExistence type="predicted"/>
<protein>
    <recommendedName>
        <fullName evidence="4">CCHC-type domain-containing protein</fullName>
    </recommendedName>
</protein>